<dbReference type="GO" id="GO:0016758">
    <property type="term" value="F:hexosyltransferase activity"/>
    <property type="evidence" value="ECO:0007669"/>
    <property type="project" value="InterPro"/>
</dbReference>
<sequence>MTSAVVPPQHPFSAVVTLPRDDEAEEVHEPTANGALHWAPHLDRGYSRRMQRIAAWVADAQPEAVVVDVSVEVAVLVRLLGVPTVVVALPGERTDAAHRFVHQLADHILAAWPAELNTPSWLKPHGSKVSYVGGISRFEHRTPKAPSGGARPLVLGGAAGPFGTDWGDLTVLGGSSGVWTDDPWPYLCDADLVISHAGQNSIADIAAARRPAVILPQPRPFDEQLATATVLDRHGLAAVSARWPSVEGWPALLQRARSIDPNRWRRWRVDGAAARAAAAIESTAARCRNRLVRSA</sequence>
<gene>
    <name evidence="3" type="ORF">BHQ18_14195</name>
</gene>
<dbReference type="EMBL" id="MIHA01000009">
    <property type="protein sequence ID" value="ODQ89562.1"/>
    <property type="molecule type" value="Genomic_DNA"/>
</dbReference>
<comment type="caution">
    <text evidence="3">The sequence shown here is derived from an EMBL/GenBank/DDBJ whole genome shotgun (WGS) entry which is preliminary data.</text>
</comment>
<dbReference type="Pfam" id="PF04101">
    <property type="entry name" value="Glyco_tran_28_C"/>
    <property type="match status" value="1"/>
</dbReference>
<keyword evidence="4" id="KW-1185">Reference proteome</keyword>
<evidence type="ECO:0000313" key="4">
    <source>
        <dbReference type="Proteomes" id="UP000094053"/>
    </source>
</evidence>
<name>A0A1E3RJB3_MYCFV</name>
<dbReference type="RefSeq" id="WP_069414256.1">
    <property type="nucleotide sequence ID" value="NZ_JACKUL010000026.1"/>
</dbReference>
<dbReference type="InterPro" id="IPR007235">
    <property type="entry name" value="Glyco_trans_28_C"/>
</dbReference>
<dbReference type="STRING" id="1776.BHQ18_14195"/>
<dbReference type="AlphaFoldDB" id="A0A1E3RJB3"/>
<keyword evidence="1" id="KW-0808">Transferase</keyword>
<reference evidence="4" key="1">
    <citation type="submission" date="2016-09" db="EMBL/GenBank/DDBJ databases">
        <authorList>
            <person name="Greninger A.L."/>
            <person name="Jerome K.R."/>
            <person name="Mcnair B."/>
            <person name="Wallis C."/>
            <person name="Fang F."/>
        </authorList>
    </citation>
    <scope>NUCLEOTIDE SEQUENCE [LARGE SCALE GENOMIC DNA]</scope>
    <source>
        <strain evidence="4">M6</strain>
    </source>
</reference>
<proteinExistence type="predicted"/>
<evidence type="ECO:0000259" key="2">
    <source>
        <dbReference type="Pfam" id="PF04101"/>
    </source>
</evidence>
<dbReference type="PANTHER" id="PTHR21015:SF22">
    <property type="entry name" value="GLYCOSYLTRANSFERASE"/>
    <property type="match status" value="1"/>
</dbReference>
<dbReference type="Proteomes" id="UP000094053">
    <property type="component" value="Unassembled WGS sequence"/>
</dbReference>
<evidence type="ECO:0000313" key="3">
    <source>
        <dbReference type="EMBL" id="ODQ89562.1"/>
    </source>
</evidence>
<accession>A0A1E3RJB3</accession>
<dbReference type="PANTHER" id="PTHR21015">
    <property type="entry name" value="UDP-N-ACETYLGLUCOSAMINE--N-ACETYLMURAMYL-(PENTAPEPTIDE) PYROPHOSPHORYL-UNDECAPRENOL N-ACETYLGLUCOSAMINE TRANSFERASE 1"/>
    <property type="match status" value="1"/>
</dbReference>
<evidence type="ECO:0000256" key="1">
    <source>
        <dbReference type="ARBA" id="ARBA00022679"/>
    </source>
</evidence>
<protein>
    <recommendedName>
        <fullName evidence="2">Glycosyl transferase family 28 C-terminal domain-containing protein</fullName>
    </recommendedName>
</protein>
<feature type="domain" description="Glycosyl transferase family 28 C-terminal" evidence="2">
    <location>
        <begin position="185"/>
        <end position="238"/>
    </location>
</feature>
<organism evidence="3 4">
    <name type="scientific">Mycolicibacterium flavescens</name>
    <name type="common">Mycobacterium flavescens</name>
    <dbReference type="NCBI Taxonomy" id="1776"/>
    <lineage>
        <taxon>Bacteria</taxon>
        <taxon>Bacillati</taxon>
        <taxon>Actinomycetota</taxon>
        <taxon>Actinomycetes</taxon>
        <taxon>Mycobacteriales</taxon>
        <taxon>Mycobacteriaceae</taxon>
        <taxon>Mycolicibacterium</taxon>
    </lineage>
</organism>
<dbReference type="SUPFAM" id="SSF53756">
    <property type="entry name" value="UDP-Glycosyltransferase/glycogen phosphorylase"/>
    <property type="match status" value="1"/>
</dbReference>
<dbReference type="Gene3D" id="3.40.50.2000">
    <property type="entry name" value="Glycogen Phosphorylase B"/>
    <property type="match status" value="1"/>
</dbReference>